<reference evidence="2" key="1">
    <citation type="journal article" date="2014" name="Int. J. Syst. Evol. Microbiol.">
        <title>Complete genome sequence of Corynebacterium casei LMG S-19264T (=DSM 44701T), isolated from a smear-ripened cheese.</title>
        <authorList>
            <consortium name="US DOE Joint Genome Institute (JGI-PGF)"/>
            <person name="Walter F."/>
            <person name="Albersmeier A."/>
            <person name="Kalinowski J."/>
            <person name="Ruckert C."/>
        </authorList>
    </citation>
    <scope>NUCLEOTIDE SEQUENCE</scope>
    <source>
        <strain evidence="2">JCM 4391</strain>
    </source>
</reference>
<name>A0A918M5E4_9ACTN</name>
<dbReference type="RefSeq" id="WP_189552654.1">
    <property type="nucleotide sequence ID" value="NZ_BMTP01000011.1"/>
</dbReference>
<comment type="caution">
    <text evidence="2">The sequence shown here is derived from an EMBL/GenBank/DDBJ whole genome shotgun (WGS) entry which is preliminary data.</text>
</comment>
<keyword evidence="1" id="KW-0812">Transmembrane</keyword>
<dbReference type="Pfam" id="PF05437">
    <property type="entry name" value="AzlD"/>
    <property type="match status" value="1"/>
</dbReference>
<evidence type="ECO:0000256" key="1">
    <source>
        <dbReference type="SAM" id="Phobius"/>
    </source>
</evidence>
<protein>
    <recommendedName>
        <fullName evidence="4">Branched-chain amino acid transporter AzlD</fullName>
    </recommendedName>
</protein>
<keyword evidence="1" id="KW-0472">Membrane</keyword>
<proteinExistence type="predicted"/>
<evidence type="ECO:0000313" key="3">
    <source>
        <dbReference type="Proteomes" id="UP000636661"/>
    </source>
</evidence>
<feature type="transmembrane region" description="Helical" evidence="1">
    <location>
        <begin position="69"/>
        <end position="102"/>
    </location>
</feature>
<dbReference type="Proteomes" id="UP000636661">
    <property type="component" value="Unassembled WGS sequence"/>
</dbReference>
<gene>
    <name evidence="2" type="ORF">GCM10010274_44040</name>
</gene>
<dbReference type="AlphaFoldDB" id="A0A918M5E4"/>
<keyword evidence="1" id="KW-1133">Transmembrane helix</keyword>
<keyword evidence="3" id="KW-1185">Reference proteome</keyword>
<reference evidence="2" key="2">
    <citation type="submission" date="2020-09" db="EMBL/GenBank/DDBJ databases">
        <authorList>
            <person name="Sun Q."/>
            <person name="Ohkuma M."/>
        </authorList>
    </citation>
    <scope>NUCLEOTIDE SEQUENCE</scope>
    <source>
        <strain evidence="2">JCM 4391</strain>
    </source>
</reference>
<dbReference type="InterPro" id="IPR008407">
    <property type="entry name" value="Brnchd-chn_aa_trnsp_AzlD"/>
</dbReference>
<accession>A0A918M5E4</accession>
<evidence type="ECO:0008006" key="4">
    <source>
        <dbReference type="Google" id="ProtNLM"/>
    </source>
</evidence>
<organism evidence="2 3">
    <name type="scientific">Streptomyces lavendofoliae</name>
    <dbReference type="NCBI Taxonomy" id="67314"/>
    <lineage>
        <taxon>Bacteria</taxon>
        <taxon>Bacillati</taxon>
        <taxon>Actinomycetota</taxon>
        <taxon>Actinomycetes</taxon>
        <taxon>Kitasatosporales</taxon>
        <taxon>Streptomycetaceae</taxon>
        <taxon>Streptomyces</taxon>
    </lineage>
</organism>
<evidence type="ECO:0000313" key="2">
    <source>
        <dbReference type="EMBL" id="GGU50498.1"/>
    </source>
</evidence>
<feature type="transmembrane region" description="Helical" evidence="1">
    <location>
        <begin position="38"/>
        <end position="57"/>
    </location>
</feature>
<sequence length="105" mass="11067">MTGEWTLVVALGVIAIAIRAAGPLLLGDWKPSRRAQRTLHMVAPAILTALVVLQLFTTGQEYRFDARLAGLAAAVVALALRASLMTTVVSAVLATVIARALLGQY</sequence>
<feature type="transmembrane region" description="Helical" evidence="1">
    <location>
        <begin position="6"/>
        <end position="26"/>
    </location>
</feature>
<dbReference type="EMBL" id="BMTP01000011">
    <property type="protein sequence ID" value="GGU50498.1"/>
    <property type="molecule type" value="Genomic_DNA"/>
</dbReference>